<evidence type="ECO:0000256" key="4">
    <source>
        <dbReference type="ARBA" id="ARBA00023136"/>
    </source>
</evidence>
<dbReference type="FunCoup" id="Q2LXD8">
    <property type="interactions" value="32"/>
</dbReference>
<dbReference type="Proteomes" id="UP000001933">
    <property type="component" value="Chromosome"/>
</dbReference>
<dbReference type="RefSeq" id="WP_011418768.1">
    <property type="nucleotide sequence ID" value="NC_007759.1"/>
</dbReference>
<dbReference type="InParanoid" id="Q2LXD8"/>
<evidence type="ECO:0000259" key="5">
    <source>
        <dbReference type="Pfam" id="PF04357"/>
    </source>
</evidence>
<keyword evidence="2" id="KW-0812">Transmembrane</keyword>
<dbReference type="GO" id="GO:0005886">
    <property type="term" value="C:plasma membrane"/>
    <property type="evidence" value="ECO:0007669"/>
    <property type="project" value="InterPro"/>
</dbReference>
<dbReference type="HOGENOM" id="CLU_002338_2_1_7"/>
<evidence type="ECO:0000256" key="1">
    <source>
        <dbReference type="ARBA" id="ARBA00004167"/>
    </source>
</evidence>
<sequence length="1325" mass="140980">MTSKRVKYGLFFLAGILLVVLLLSAALYHVLKTPEGSLRLLKFLGSQAGVQMKIGRSEGNLMDGLALRNLELSTESFDARISSIFIKPSPRSLPAGFLSVEELRMEGVAVHDRRPEEKEPPDLSWPSVPGFLGSLRGGIASLDISNIEYRRLEEPPVRIDRIQGSLEWNAGILDLKNIRIKSPWGELRGDASAGFIIPFLNLETALDLQSGGGDGVGKFSLKAGLRKTAAPEPIAGEVSLTAADIGGRKTGLTGIIGLAKHSVHLRDVRLLRPGLKGDMAGSAVVTFPEGEPFYSIRVKASHLDLSPEISFPTDISGEIDLKGVPTDYTGSYSLTNTGKTWASTVLRGSFGGDLERLKLTLSEGKWLAGRVSGDVAVNWKEGVRLTAAVEGTGLNPAVFDPQWKGALNVTARGQLGMKADAPPDARVQAWISRSQLLGRDLTGEADVRLRGDDLDIALLDVRGRQFAVRASGALKERIDFRAAAGDLGELIPSARGRLSAQGWVRLRDGLTAFSAEGSGRNVSVDRFAADSLSYRMTLAAEKDRLLDAAVNAKSLRYDSVELSAAVVRARGALSRHRISIEARAPRATADASLAGSYASGTWRGTIEKLSGRDRSGPWRLLSPAELMISRRAVSVSPLVLAGNAGERLDLAADMFLNPLQGRLNASWAGIRLERISSWIPDSGLSGKTSGNLETRFARGDVALLAGKFSSSGKAAIGGRPVSFNRAEALLNWGREGLDARLEVSLAGEGVINGRASSPAPVRLALPDQGKFEMDVRDLDPGLFHAWLPSGVTVAGRAAGKVEGRLLPGSAFELSGKLNVLSGSATRKDEEGQISIGFRSAAVDFSWRDADLRGRASAEFVDYGSLQAAFRIPLPARIPVVPDPSGTVAASIRGRLREAGMLNAAFPGFVEVGKGELDLAVTVGGAWGDPRVEGRVDMAKAGAYLPAAGIELKDVSLKARMEGTKILIDSLRANSGPGSIDLQAEIVLSGSQVSSYSGTVKGDRFQTVNLPELQLLTSPDLRFEGNLEKLAVRGSVSVPRMLALAGQGPSVITPSRDVVVVDAPPSRGRKMPFALDVRVAVILGDDVRVKADGANLQLGGTVATAATGPENIRAQGTVRIVDGSYSVYGVTLKVESGRIIFAGPADTPQLDITAARKVEDVTAGVFVGGTISSPRIRLYSRPAMQEPEILSYLVLGRALQGEGNEPDLSLLLRAAGSILTKSESPSVISQLKSRLGLEGVEVKFTRDTSAVAGQPGTAATQNGLMAGSMVSIGKYLTPRLYVSFGRYLFSEQSVVKLRYKFSEKWEVETHGGTVSGADIFYKIEFR</sequence>
<evidence type="ECO:0000313" key="7">
    <source>
        <dbReference type="Proteomes" id="UP000001933"/>
    </source>
</evidence>
<feature type="domain" description="Translocation and assembly module TamB C-terminal" evidence="5">
    <location>
        <begin position="970"/>
        <end position="1324"/>
    </location>
</feature>
<keyword evidence="3" id="KW-1133">Transmembrane helix</keyword>
<gene>
    <name evidence="6" type="ORF">SYN_02404</name>
</gene>
<dbReference type="OrthoDB" id="5288149at2"/>
<dbReference type="InterPro" id="IPR007452">
    <property type="entry name" value="TamB_C"/>
</dbReference>
<name>Q2LXD8_SYNAS</name>
<dbReference type="GO" id="GO:0009306">
    <property type="term" value="P:protein secretion"/>
    <property type="evidence" value="ECO:0007669"/>
    <property type="project" value="InterPro"/>
</dbReference>
<evidence type="ECO:0000313" key="6">
    <source>
        <dbReference type="EMBL" id="ABC78752.1"/>
    </source>
</evidence>
<protein>
    <submittedName>
        <fullName evidence="6">Outer membrane protein (DUF490)</fullName>
    </submittedName>
</protein>
<comment type="subcellular location">
    <subcellularLocation>
        <location evidence="1">Membrane</location>
        <topology evidence="1">Single-pass membrane protein</topology>
    </subcellularLocation>
</comment>
<dbReference type="GO" id="GO:0097347">
    <property type="term" value="C:TAM protein secretion complex"/>
    <property type="evidence" value="ECO:0007669"/>
    <property type="project" value="TreeGrafter"/>
</dbReference>
<dbReference type="eggNOG" id="COG2911">
    <property type="taxonomic scope" value="Bacteria"/>
</dbReference>
<reference evidence="6 7" key="1">
    <citation type="journal article" date="2007" name="Proc. Natl. Acad. Sci. U.S.A.">
        <title>The genome of Syntrophus aciditrophicus: life at the thermodynamic limit of microbial growth.</title>
        <authorList>
            <person name="McInerney M.J."/>
            <person name="Rohlin L."/>
            <person name="Mouttaki H."/>
            <person name="Kim U."/>
            <person name="Krupp R.S."/>
            <person name="Rios-Hernandez L."/>
            <person name="Sieber J."/>
            <person name="Struchtemeyer C.G."/>
            <person name="Bhattacharyya A."/>
            <person name="Campbell J.W."/>
            <person name="Gunsalus R.P."/>
        </authorList>
    </citation>
    <scope>NUCLEOTIDE SEQUENCE [LARGE SCALE GENOMIC DNA]</scope>
    <source>
        <strain evidence="6 7">SB</strain>
    </source>
</reference>
<organism evidence="6 7">
    <name type="scientific">Syntrophus aciditrophicus (strain SB)</name>
    <dbReference type="NCBI Taxonomy" id="56780"/>
    <lineage>
        <taxon>Bacteria</taxon>
        <taxon>Pseudomonadati</taxon>
        <taxon>Thermodesulfobacteriota</taxon>
        <taxon>Syntrophia</taxon>
        <taxon>Syntrophales</taxon>
        <taxon>Syntrophaceae</taxon>
        <taxon>Syntrophus</taxon>
    </lineage>
</organism>
<proteinExistence type="predicted"/>
<accession>Q2LXD8</accession>
<dbReference type="PANTHER" id="PTHR36985">
    <property type="entry name" value="TRANSLOCATION AND ASSEMBLY MODULE SUBUNIT TAMB"/>
    <property type="match status" value="1"/>
</dbReference>
<dbReference type="STRING" id="56780.SYN_02404"/>
<dbReference type="PANTHER" id="PTHR36985:SF1">
    <property type="entry name" value="TRANSLOCATION AND ASSEMBLY MODULE SUBUNIT TAMB"/>
    <property type="match status" value="1"/>
</dbReference>
<dbReference type="KEGG" id="sat:SYN_02404"/>
<dbReference type="EMBL" id="CP000252">
    <property type="protein sequence ID" value="ABC78752.1"/>
    <property type="molecule type" value="Genomic_DNA"/>
</dbReference>
<evidence type="ECO:0000256" key="2">
    <source>
        <dbReference type="ARBA" id="ARBA00022692"/>
    </source>
</evidence>
<keyword evidence="7" id="KW-1185">Reference proteome</keyword>
<keyword evidence="4" id="KW-0472">Membrane</keyword>
<dbReference type="Pfam" id="PF04357">
    <property type="entry name" value="TamB"/>
    <property type="match status" value="1"/>
</dbReference>
<evidence type="ECO:0000256" key="3">
    <source>
        <dbReference type="ARBA" id="ARBA00022989"/>
    </source>
</evidence>